<keyword evidence="3" id="KW-1185">Reference proteome</keyword>
<accession>A0ABS2SPG4</accession>
<keyword evidence="1" id="KW-0472">Membrane</keyword>
<feature type="transmembrane region" description="Helical" evidence="1">
    <location>
        <begin position="34"/>
        <end position="55"/>
    </location>
</feature>
<feature type="transmembrane region" description="Helical" evidence="1">
    <location>
        <begin position="7"/>
        <end position="28"/>
    </location>
</feature>
<comment type="caution">
    <text evidence="2">The sequence shown here is derived from an EMBL/GenBank/DDBJ whole genome shotgun (WGS) entry which is preliminary data.</text>
</comment>
<evidence type="ECO:0000313" key="2">
    <source>
        <dbReference type="EMBL" id="MBM7836891.1"/>
    </source>
</evidence>
<protein>
    <submittedName>
        <fullName evidence="2">Uncharacterized protein</fullName>
    </submittedName>
</protein>
<dbReference type="Proteomes" id="UP001179280">
    <property type="component" value="Unassembled WGS sequence"/>
</dbReference>
<gene>
    <name evidence="2" type="ORF">JOC54_000122</name>
</gene>
<sequence>MLINRYILPHLYFFFGYIVLMLTFFIGYGHFELFSYYFAIFMMVIGACWLIILVIKDFNQLMKKHFN</sequence>
<proteinExistence type="predicted"/>
<dbReference type="EMBL" id="JAFBCV010000001">
    <property type="protein sequence ID" value="MBM7836891.1"/>
    <property type="molecule type" value="Genomic_DNA"/>
</dbReference>
<evidence type="ECO:0000256" key="1">
    <source>
        <dbReference type="SAM" id="Phobius"/>
    </source>
</evidence>
<name>A0ABS2SPG4_9BACI</name>
<keyword evidence="1" id="KW-0812">Transmembrane</keyword>
<reference evidence="2" key="1">
    <citation type="submission" date="2021-01" db="EMBL/GenBank/DDBJ databases">
        <title>Genomic Encyclopedia of Type Strains, Phase IV (KMG-IV): sequencing the most valuable type-strain genomes for metagenomic binning, comparative biology and taxonomic classification.</title>
        <authorList>
            <person name="Goeker M."/>
        </authorList>
    </citation>
    <scope>NUCLEOTIDE SEQUENCE</scope>
    <source>
        <strain evidence="2">DSM 21943</strain>
    </source>
</reference>
<keyword evidence="1" id="KW-1133">Transmembrane helix</keyword>
<organism evidence="2 3">
    <name type="scientific">Shouchella xiaoxiensis</name>
    <dbReference type="NCBI Taxonomy" id="766895"/>
    <lineage>
        <taxon>Bacteria</taxon>
        <taxon>Bacillati</taxon>
        <taxon>Bacillota</taxon>
        <taxon>Bacilli</taxon>
        <taxon>Bacillales</taxon>
        <taxon>Bacillaceae</taxon>
        <taxon>Shouchella</taxon>
    </lineage>
</organism>
<evidence type="ECO:0000313" key="3">
    <source>
        <dbReference type="Proteomes" id="UP001179280"/>
    </source>
</evidence>